<evidence type="ECO:0000256" key="2">
    <source>
        <dbReference type="SAM" id="MobiDB-lite"/>
    </source>
</evidence>
<protein>
    <recommendedName>
        <fullName evidence="3">Nephrocystin 3-like N-terminal domain-containing protein</fullName>
    </recommendedName>
</protein>
<evidence type="ECO:0000259" key="3">
    <source>
        <dbReference type="Pfam" id="PF24883"/>
    </source>
</evidence>
<evidence type="ECO:0000313" key="5">
    <source>
        <dbReference type="Proteomes" id="UP000287972"/>
    </source>
</evidence>
<gene>
    <name evidence="4" type="ORF">CEP51_010758</name>
</gene>
<dbReference type="SUPFAM" id="SSF52540">
    <property type="entry name" value="P-loop containing nucleoside triphosphate hydrolases"/>
    <property type="match status" value="1"/>
</dbReference>
<proteinExistence type="predicted"/>
<dbReference type="Gene3D" id="3.40.50.300">
    <property type="entry name" value="P-loop containing nucleotide triphosphate hydrolases"/>
    <property type="match status" value="1"/>
</dbReference>
<keyword evidence="1" id="KW-0677">Repeat</keyword>
<dbReference type="PANTHER" id="PTHR10039:SF14">
    <property type="entry name" value="NACHT DOMAIN-CONTAINING PROTEIN"/>
    <property type="match status" value="1"/>
</dbReference>
<accession>A0A428RDG4</accession>
<comment type="caution">
    <text evidence="4">The sequence shown here is derived from an EMBL/GenBank/DDBJ whole genome shotgun (WGS) entry which is preliminary data.</text>
</comment>
<dbReference type="PANTHER" id="PTHR10039">
    <property type="entry name" value="AMELOGENIN"/>
    <property type="match status" value="1"/>
</dbReference>
<dbReference type="AlphaFoldDB" id="A0A428RDG4"/>
<sequence>MINKLGSVIQAGNQTPPNLPTVENAHYYSEDVQGSPKCHDGTRTVVRSTIRSWATDTDAETLFWLHAPAGTGKSTLARTLADEFYLAKELAAGYFFKRGDKLRNSTSRIFPTIASQLVEVIPRFGRLLRDSLERSQGTIETTSLEQQFNILLRTPLSGLRPPKGRKPTKVIIIDALDEWDFHQDIHRVLKLFSSLGDLGALRLCVLFTSRFAPPIANAFGVIQRAGTRLRTLALHEEFYEETKADIEAILRDNLADIKRNAMIEKEPWPEDKEVEYVVSQATTPSPLFIYITTLIRFIAGERGLSDPVERFKTWLERCRGNESPLDHLYRTIVEDLRSEELLGKEKSTLSQILGVAVLLAVPLPAGAWAALLGMDSAKTWLRNLHAVISVPADDQAPVEIIHKSFSDFLLGNELPDTNPFKVDVSETHHMLARRCMVRSSEGLRKNICKLDSPAMSKHDILEGTIAKCIPNDLEQLLKVALWQESQPRASSPLSEFLKDAERFVLEYGSMIERNPLQAYGSALNVKGVPTDWGPQLQTFMAGDDFEAFAISQDGQMMAVATLSTLELWDVGTGILQQEFTETGRSYALRRQIGSV</sequence>
<dbReference type="Pfam" id="PF24883">
    <property type="entry name" value="NPHP3_N"/>
    <property type="match status" value="1"/>
</dbReference>
<name>A0A428RDG4_9HYPO</name>
<feature type="domain" description="Nephrocystin 3-like N-terminal" evidence="3">
    <location>
        <begin position="47"/>
        <end position="210"/>
    </location>
</feature>
<feature type="region of interest" description="Disordered" evidence="2">
    <location>
        <begin position="1"/>
        <end position="21"/>
    </location>
</feature>
<keyword evidence="5" id="KW-1185">Reference proteome</keyword>
<reference evidence="4 5" key="1">
    <citation type="submission" date="2017-06" db="EMBL/GenBank/DDBJ databases">
        <title>Comparative genomic analysis of Ambrosia Fusariam Clade fungi.</title>
        <authorList>
            <person name="Stajich J.E."/>
            <person name="Carrillo J."/>
            <person name="Kijimoto T."/>
            <person name="Eskalen A."/>
            <person name="O'Donnell K."/>
            <person name="Kasson M."/>
        </authorList>
    </citation>
    <scope>NUCLEOTIDE SEQUENCE [LARGE SCALE GENOMIC DNA]</scope>
    <source>
        <strain evidence="4 5">NRRL62606</strain>
    </source>
</reference>
<dbReference type="InterPro" id="IPR027417">
    <property type="entry name" value="P-loop_NTPase"/>
</dbReference>
<organism evidence="4 5">
    <name type="scientific">Fusarium floridanum</name>
    <dbReference type="NCBI Taxonomy" id="1325733"/>
    <lineage>
        <taxon>Eukaryota</taxon>
        <taxon>Fungi</taxon>
        <taxon>Dikarya</taxon>
        <taxon>Ascomycota</taxon>
        <taxon>Pezizomycotina</taxon>
        <taxon>Sordariomycetes</taxon>
        <taxon>Hypocreomycetidae</taxon>
        <taxon>Hypocreales</taxon>
        <taxon>Nectriaceae</taxon>
        <taxon>Fusarium</taxon>
        <taxon>Fusarium solani species complex</taxon>
    </lineage>
</organism>
<evidence type="ECO:0000256" key="1">
    <source>
        <dbReference type="ARBA" id="ARBA00022737"/>
    </source>
</evidence>
<dbReference type="EMBL" id="NKCL01000342">
    <property type="protein sequence ID" value="RSL75569.1"/>
    <property type="molecule type" value="Genomic_DNA"/>
</dbReference>
<dbReference type="InterPro" id="IPR056884">
    <property type="entry name" value="NPHP3-like_N"/>
</dbReference>
<evidence type="ECO:0000313" key="4">
    <source>
        <dbReference type="EMBL" id="RSL75569.1"/>
    </source>
</evidence>
<dbReference type="Proteomes" id="UP000287972">
    <property type="component" value="Unassembled WGS sequence"/>
</dbReference>